<reference evidence="7" key="1">
    <citation type="submission" date="2023-04" db="EMBL/GenBank/DDBJ databases">
        <title>Characterization and analysis of the complete genome of Gordonia rubripertincta 112, the degrader of aromatic and aliphatic compounds.</title>
        <authorList>
            <person name="Frantsuzova E."/>
            <person name="Bogun A."/>
            <person name="Delegan Y."/>
        </authorList>
    </citation>
    <scope>NUCLEOTIDE SEQUENCE</scope>
    <source>
        <strain evidence="7">112</strain>
    </source>
</reference>
<evidence type="ECO:0000256" key="4">
    <source>
        <dbReference type="ARBA" id="ARBA00022827"/>
    </source>
</evidence>
<keyword evidence="4" id="KW-0274">FAD</keyword>
<name>A0AAW6R5T9_GORRU</name>
<dbReference type="EMBL" id="JARUXG010000004">
    <property type="protein sequence ID" value="MDG6781209.1"/>
    <property type="molecule type" value="Genomic_DNA"/>
</dbReference>
<comment type="cofactor">
    <cofactor evidence="1">
        <name>FAD</name>
        <dbReference type="ChEBI" id="CHEBI:57692"/>
    </cofactor>
</comment>
<evidence type="ECO:0000256" key="2">
    <source>
        <dbReference type="ARBA" id="ARBA00009347"/>
    </source>
</evidence>
<dbReference type="EC" id="1.-.-.-" evidence="7"/>
<keyword evidence="3" id="KW-0285">Flavoprotein</keyword>
<gene>
    <name evidence="7" type="ORF">QBL07_10230</name>
</gene>
<protein>
    <submittedName>
        <fullName evidence="7">Acyl-CoA/acyl-ACP dehydrogenase</fullName>
        <ecNumber evidence="7">1.-.-.-</ecNumber>
    </submittedName>
</protein>
<dbReference type="Gene3D" id="1.10.540.10">
    <property type="entry name" value="Acyl-CoA dehydrogenase/oxidase, N-terminal domain"/>
    <property type="match status" value="1"/>
</dbReference>
<evidence type="ECO:0000256" key="3">
    <source>
        <dbReference type="ARBA" id="ARBA00022630"/>
    </source>
</evidence>
<dbReference type="InterPro" id="IPR009075">
    <property type="entry name" value="AcylCo_DH/oxidase_C"/>
</dbReference>
<dbReference type="SUPFAM" id="SSF56645">
    <property type="entry name" value="Acyl-CoA dehydrogenase NM domain-like"/>
    <property type="match status" value="1"/>
</dbReference>
<evidence type="ECO:0000259" key="6">
    <source>
        <dbReference type="Pfam" id="PF00441"/>
    </source>
</evidence>
<accession>A0AAW6R5T9</accession>
<dbReference type="InterPro" id="IPR036250">
    <property type="entry name" value="AcylCo_DH-like_C"/>
</dbReference>
<evidence type="ECO:0000256" key="1">
    <source>
        <dbReference type="ARBA" id="ARBA00001974"/>
    </source>
</evidence>
<comment type="caution">
    <text evidence="7">The sequence shown here is derived from an EMBL/GenBank/DDBJ whole genome shotgun (WGS) entry which is preliminary data.</text>
</comment>
<dbReference type="PANTHER" id="PTHR43884">
    <property type="entry name" value="ACYL-COA DEHYDROGENASE"/>
    <property type="match status" value="1"/>
</dbReference>
<dbReference type="InterPro" id="IPR037069">
    <property type="entry name" value="AcylCoA_DH/ox_N_sf"/>
</dbReference>
<proteinExistence type="inferred from homology"/>
<dbReference type="Pfam" id="PF00441">
    <property type="entry name" value="Acyl-CoA_dh_1"/>
    <property type="match status" value="1"/>
</dbReference>
<evidence type="ECO:0000313" key="7">
    <source>
        <dbReference type="EMBL" id="MDG6781209.1"/>
    </source>
</evidence>
<dbReference type="InterPro" id="IPR009100">
    <property type="entry name" value="AcylCoA_DH/oxidase_NM_dom_sf"/>
</dbReference>
<dbReference type="AlphaFoldDB" id="A0AAW6R5T9"/>
<comment type="similarity">
    <text evidence="2">Belongs to the acyl-CoA dehydrogenase family.</text>
</comment>
<dbReference type="GO" id="GO:0050660">
    <property type="term" value="F:flavin adenine dinucleotide binding"/>
    <property type="evidence" value="ECO:0007669"/>
    <property type="project" value="InterPro"/>
</dbReference>
<dbReference type="Gene3D" id="1.20.140.10">
    <property type="entry name" value="Butyryl-CoA Dehydrogenase, subunit A, domain 3"/>
    <property type="match status" value="1"/>
</dbReference>
<dbReference type="GO" id="GO:0003995">
    <property type="term" value="F:acyl-CoA dehydrogenase activity"/>
    <property type="evidence" value="ECO:0007669"/>
    <property type="project" value="TreeGrafter"/>
</dbReference>
<feature type="domain" description="Acyl-CoA dehydrogenase/oxidase C-terminal" evidence="6">
    <location>
        <begin position="209"/>
        <end position="316"/>
    </location>
</feature>
<keyword evidence="5 7" id="KW-0560">Oxidoreductase</keyword>
<dbReference type="PANTHER" id="PTHR43884:SF20">
    <property type="entry name" value="ACYL-COA DEHYDROGENASE FADE28"/>
    <property type="match status" value="1"/>
</dbReference>
<organism evidence="7">
    <name type="scientific">Gordonia rubripertincta</name>
    <name type="common">Rhodococcus corallinus</name>
    <dbReference type="NCBI Taxonomy" id="36822"/>
    <lineage>
        <taxon>Bacteria</taxon>
        <taxon>Bacillati</taxon>
        <taxon>Actinomycetota</taxon>
        <taxon>Actinomycetes</taxon>
        <taxon>Mycobacteriales</taxon>
        <taxon>Gordoniaceae</taxon>
        <taxon>Gordonia</taxon>
    </lineage>
</organism>
<evidence type="ECO:0000256" key="5">
    <source>
        <dbReference type="ARBA" id="ARBA00023002"/>
    </source>
</evidence>
<dbReference type="RefSeq" id="WP_005194376.1">
    <property type="nucleotide sequence ID" value="NZ_CP136136.1"/>
</dbReference>
<dbReference type="SUPFAM" id="SSF47203">
    <property type="entry name" value="Acyl-CoA dehydrogenase C-terminal domain-like"/>
    <property type="match status" value="1"/>
</dbReference>
<sequence length="364" mass="37502">MSDLAAELVAATTSILDRVPVGAETPPTSIDTELWTALADSGFTDLDVPDDADGQGADLEDALAVLSTVTAAGAITPYVEHALLASWLAGAVGHPLEGITATIAVADAVDSRLDRTADGADRLILNGIVSDVVHATSADSVVVLVPGSDGPLVAIVDLRGPGVNVADGTDLLGVSFGDIRFDEAATDFHAASPFGTADVRLRGALAYSTALAAAARTVHDLTVQYASERIQFGRPLAKFQAIQQRLAVMAARTTMMETATRVAAEATSHDPGGARAAVAAAKVVTSAYADEVAAAGHQIHGAIGFTAEHRLGRSTTALWTWRDRHGTEAEWADVLAEQVLDGGADPWDIITGTEAPEASPESAR</sequence>